<protein>
    <submittedName>
        <fullName evidence="2">Uncharacterized protein</fullName>
    </submittedName>
</protein>
<reference evidence="2 3" key="1">
    <citation type="submission" date="2019-07" db="EMBL/GenBank/DDBJ databases">
        <title>Draft genome assembly of a fouling barnacle, Amphibalanus amphitrite (Darwin, 1854): The first reference genome for Thecostraca.</title>
        <authorList>
            <person name="Kim W."/>
        </authorList>
    </citation>
    <scope>NUCLEOTIDE SEQUENCE [LARGE SCALE GENOMIC DNA]</scope>
    <source>
        <strain evidence="2">SNU_AA5</strain>
        <tissue evidence="2">Soma without cirri and trophi</tissue>
    </source>
</reference>
<sequence>MAAAAAAAAEARAEAARVEVSRAEEARVEVARAEEARAVVEAVAKEAREVVARAVVEAVAKEAREHQKTPRLPETTTTPTTTTDTDLETTTPPADEDTSTVYPTNEIVIPDVATLEVFSSNGSIFNAASRSRWPKGRRRAARRRGGHPIYINGTALSGNQLCNIAFNVSGVFQLNRTMSARTTTVIITQLISTSPPERMVGLLAENAGDLAQAASADLSHHGWGIGSREVRTGTGRGRHLGWGGAVDHPDRTGCLRRVRAAGGNRCDFDPQHRRNAALLDSGIRGYGTIEGPEDTWRYYNSFE</sequence>
<evidence type="ECO:0000313" key="3">
    <source>
        <dbReference type="Proteomes" id="UP000440578"/>
    </source>
</evidence>
<gene>
    <name evidence="2" type="ORF">FJT64_004306</name>
</gene>
<name>A0A6A4W895_AMPAM</name>
<dbReference type="OrthoDB" id="6404243at2759"/>
<accession>A0A6A4W895</accession>
<feature type="compositionally biased region" description="Basic and acidic residues" evidence="1">
    <location>
        <begin position="11"/>
        <end position="21"/>
    </location>
</feature>
<feature type="region of interest" description="Disordered" evidence="1">
    <location>
        <begin position="62"/>
        <end position="100"/>
    </location>
</feature>
<proteinExistence type="predicted"/>
<feature type="region of interest" description="Disordered" evidence="1">
    <location>
        <begin position="1"/>
        <end position="21"/>
    </location>
</feature>
<dbReference type="AlphaFoldDB" id="A0A6A4W895"/>
<organism evidence="2 3">
    <name type="scientific">Amphibalanus amphitrite</name>
    <name type="common">Striped barnacle</name>
    <name type="synonym">Balanus amphitrite</name>
    <dbReference type="NCBI Taxonomy" id="1232801"/>
    <lineage>
        <taxon>Eukaryota</taxon>
        <taxon>Metazoa</taxon>
        <taxon>Ecdysozoa</taxon>
        <taxon>Arthropoda</taxon>
        <taxon>Crustacea</taxon>
        <taxon>Multicrustacea</taxon>
        <taxon>Cirripedia</taxon>
        <taxon>Thoracica</taxon>
        <taxon>Thoracicalcarea</taxon>
        <taxon>Balanomorpha</taxon>
        <taxon>Balanoidea</taxon>
        <taxon>Balanidae</taxon>
        <taxon>Amphibalaninae</taxon>
        <taxon>Amphibalanus</taxon>
    </lineage>
</organism>
<evidence type="ECO:0000256" key="1">
    <source>
        <dbReference type="SAM" id="MobiDB-lite"/>
    </source>
</evidence>
<evidence type="ECO:0000313" key="2">
    <source>
        <dbReference type="EMBL" id="KAF0298298.1"/>
    </source>
</evidence>
<dbReference type="EMBL" id="VIIS01001437">
    <property type="protein sequence ID" value="KAF0298298.1"/>
    <property type="molecule type" value="Genomic_DNA"/>
</dbReference>
<feature type="compositionally biased region" description="Low complexity" evidence="1">
    <location>
        <begin position="1"/>
        <end position="10"/>
    </location>
</feature>
<dbReference type="Proteomes" id="UP000440578">
    <property type="component" value="Unassembled WGS sequence"/>
</dbReference>
<keyword evidence="3" id="KW-1185">Reference proteome</keyword>
<feature type="compositionally biased region" description="Low complexity" evidence="1">
    <location>
        <begin position="70"/>
        <end position="93"/>
    </location>
</feature>
<comment type="caution">
    <text evidence="2">The sequence shown here is derived from an EMBL/GenBank/DDBJ whole genome shotgun (WGS) entry which is preliminary data.</text>
</comment>